<evidence type="ECO:0000313" key="2">
    <source>
        <dbReference type="EMBL" id="MBB4922981.1"/>
    </source>
</evidence>
<proteinExistence type="predicted"/>
<protein>
    <submittedName>
        <fullName evidence="2">Uncharacterized protein</fullName>
    </submittedName>
</protein>
<gene>
    <name evidence="2" type="ORF">FHR34_001974</name>
</gene>
<feature type="region of interest" description="Disordered" evidence="1">
    <location>
        <begin position="65"/>
        <end position="88"/>
    </location>
</feature>
<comment type="caution">
    <text evidence="2">The sequence shown here is derived from an EMBL/GenBank/DDBJ whole genome shotgun (WGS) entry which is preliminary data.</text>
</comment>
<sequence length="88" mass="9865">MRSADTEFIGGPLDGRVLPIYLSPFNAVPKVYKVPVPAHGEEPARTLVYARAKRYNAKGRPRWVYEYAPDQSEQPDRPGQSGLPDQPQ</sequence>
<evidence type="ECO:0000256" key="1">
    <source>
        <dbReference type="SAM" id="MobiDB-lite"/>
    </source>
</evidence>
<organism evidence="2 3">
    <name type="scientific">Kitasatospora kifunensis</name>
    <name type="common">Streptomyces kifunensis</name>
    <dbReference type="NCBI Taxonomy" id="58351"/>
    <lineage>
        <taxon>Bacteria</taxon>
        <taxon>Bacillati</taxon>
        <taxon>Actinomycetota</taxon>
        <taxon>Actinomycetes</taxon>
        <taxon>Kitasatosporales</taxon>
        <taxon>Streptomycetaceae</taxon>
        <taxon>Kitasatospora</taxon>
    </lineage>
</organism>
<keyword evidence="3" id="KW-1185">Reference proteome</keyword>
<accession>A0A7W7VU49</accession>
<dbReference type="RefSeq" id="WP_184935062.1">
    <property type="nucleotide sequence ID" value="NZ_JACHJV010000001.1"/>
</dbReference>
<dbReference type="AlphaFoldDB" id="A0A7W7VU49"/>
<evidence type="ECO:0000313" key="3">
    <source>
        <dbReference type="Proteomes" id="UP000540506"/>
    </source>
</evidence>
<dbReference type="EMBL" id="JACHJV010000001">
    <property type="protein sequence ID" value="MBB4922981.1"/>
    <property type="molecule type" value="Genomic_DNA"/>
</dbReference>
<name>A0A7W7VU49_KITKI</name>
<dbReference type="Proteomes" id="UP000540506">
    <property type="component" value="Unassembled WGS sequence"/>
</dbReference>
<reference evidence="2 3" key="1">
    <citation type="submission" date="2020-08" db="EMBL/GenBank/DDBJ databases">
        <title>Sequencing the genomes of 1000 actinobacteria strains.</title>
        <authorList>
            <person name="Klenk H.-P."/>
        </authorList>
    </citation>
    <scope>NUCLEOTIDE SEQUENCE [LARGE SCALE GENOMIC DNA]</scope>
    <source>
        <strain evidence="2 3">DSM 41654</strain>
    </source>
</reference>